<evidence type="ECO:0000313" key="2">
    <source>
        <dbReference type="Proteomes" id="UP000790709"/>
    </source>
</evidence>
<evidence type="ECO:0000313" key="1">
    <source>
        <dbReference type="EMBL" id="KAH7930769.1"/>
    </source>
</evidence>
<accession>A0ACB8BZB2</accession>
<sequence length="77" mass="8607">MCHRLLQFHKSTTCGHLTFVGDNTIDCHMENCHLSSSHPSSCGTQTPCHCRRYYSSSSQPQRIVTQELPGKCAQCPP</sequence>
<proteinExistence type="predicted"/>
<dbReference type="Proteomes" id="UP000790709">
    <property type="component" value="Unassembled WGS sequence"/>
</dbReference>
<comment type="caution">
    <text evidence="1">The sequence shown here is derived from an EMBL/GenBank/DDBJ whole genome shotgun (WGS) entry which is preliminary data.</text>
</comment>
<reference evidence="1" key="1">
    <citation type="journal article" date="2021" name="New Phytol.">
        <title>Evolutionary innovations through gain and loss of genes in the ectomycorrhizal Boletales.</title>
        <authorList>
            <person name="Wu G."/>
            <person name="Miyauchi S."/>
            <person name="Morin E."/>
            <person name="Kuo A."/>
            <person name="Drula E."/>
            <person name="Varga T."/>
            <person name="Kohler A."/>
            <person name="Feng B."/>
            <person name="Cao Y."/>
            <person name="Lipzen A."/>
            <person name="Daum C."/>
            <person name="Hundley H."/>
            <person name="Pangilinan J."/>
            <person name="Johnson J."/>
            <person name="Barry K."/>
            <person name="LaButti K."/>
            <person name="Ng V."/>
            <person name="Ahrendt S."/>
            <person name="Min B."/>
            <person name="Choi I.G."/>
            <person name="Park H."/>
            <person name="Plett J.M."/>
            <person name="Magnuson J."/>
            <person name="Spatafora J.W."/>
            <person name="Nagy L.G."/>
            <person name="Henrissat B."/>
            <person name="Grigoriev I.V."/>
            <person name="Yang Z.L."/>
            <person name="Xu J."/>
            <person name="Martin F.M."/>
        </authorList>
    </citation>
    <scope>NUCLEOTIDE SEQUENCE</scope>
    <source>
        <strain evidence="1">KUC20120723A-06</strain>
    </source>
</reference>
<dbReference type="EMBL" id="MU266329">
    <property type="protein sequence ID" value="KAH7930769.1"/>
    <property type="molecule type" value="Genomic_DNA"/>
</dbReference>
<gene>
    <name evidence="1" type="ORF">BV22DRAFT_33307</name>
</gene>
<name>A0ACB8BZB2_9AGAM</name>
<protein>
    <submittedName>
        <fullName evidence="1">Uncharacterized protein</fullName>
    </submittedName>
</protein>
<organism evidence="1 2">
    <name type="scientific">Leucogyrophana mollusca</name>
    <dbReference type="NCBI Taxonomy" id="85980"/>
    <lineage>
        <taxon>Eukaryota</taxon>
        <taxon>Fungi</taxon>
        <taxon>Dikarya</taxon>
        <taxon>Basidiomycota</taxon>
        <taxon>Agaricomycotina</taxon>
        <taxon>Agaricomycetes</taxon>
        <taxon>Agaricomycetidae</taxon>
        <taxon>Boletales</taxon>
        <taxon>Boletales incertae sedis</taxon>
        <taxon>Leucogyrophana</taxon>
    </lineage>
</organism>
<keyword evidence="2" id="KW-1185">Reference proteome</keyword>